<dbReference type="GO" id="GO:0005886">
    <property type="term" value="C:plasma membrane"/>
    <property type="evidence" value="ECO:0007669"/>
    <property type="project" value="UniProtKB-SubCell"/>
</dbReference>
<dbReference type="GO" id="GO:0022857">
    <property type="term" value="F:transmembrane transporter activity"/>
    <property type="evidence" value="ECO:0007669"/>
    <property type="project" value="TreeGrafter"/>
</dbReference>
<dbReference type="PANTHER" id="PTHR30572">
    <property type="entry name" value="MEMBRANE COMPONENT OF TRANSPORTER-RELATED"/>
    <property type="match status" value="1"/>
</dbReference>
<keyword evidence="4 7" id="KW-1133">Transmembrane helix</keyword>
<evidence type="ECO:0000259" key="8">
    <source>
        <dbReference type="Pfam" id="PF02687"/>
    </source>
</evidence>
<evidence type="ECO:0000256" key="1">
    <source>
        <dbReference type="ARBA" id="ARBA00004651"/>
    </source>
</evidence>
<dbReference type="InterPro" id="IPR003838">
    <property type="entry name" value="ABC3_permease_C"/>
</dbReference>
<keyword evidence="5 7" id="KW-0472">Membrane</keyword>
<evidence type="ECO:0000256" key="4">
    <source>
        <dbReference type="ARBA" id="ARBA00022989"/>
    </source>
</evidence>
<proteinExistence type="inferred from homology"/>
<dbReference type="Pfam" id="PF02687">
    <property type="entry name" value="FtsX"/>
    <property type="match status" value="1"/>
</dbReference>
<comment type="caution">
    <text evidence="10">The sequence shown here is derived from an EMBL/GenBank/DDBJ whole genome shotgun (WGS) entry which is preliminary data.</text>
</comment>
<evidence type="ECO:0000256" key="2">
    <source>
        <dbReference type="ARBA" id="ARBA00022475"/>
    </source>
</evidence>
<gene>
    <name evidence="10" type="ORF">A2731_03860</name>
</gene>
<evidence type="ECO:0000256" key="7">
    <source>
        <dbReference type="SAM" id="Phobius"/>
    </source>
</evidence>
<feature type="transmembrane region" description="Helical" evidence="7">
    <location>
        <begin position="284"/>
        <end position="309"/>
    </location>
</feature>
<keyword evidence="3 7" id="KW-0812">Transmembrane</keyword>
<feature type="transmembrane region" description="Helical" evidence="7">
    <location>
        <begin position="368"/>
        <end position="396"/>
    </location>
</feature>
<dbReference type="Proteomes" id="UP000176241">
    <property type="component" value="Unassembled WGS sequence"/>
</dbReference>
<reference evidence="10 11" key="1">
    <citation type="journal article" date="2016" name="Nat. Commun.">
        <title>Thousands of microbial genomes shed light on interconnected biogeochemical processes in an aquifer system.</title>
        <authorList>
            <person name="Anantharaman K."/>
            <person name="Brown C.T."/>
            <person name="Hug L.A."/>
            <person name="Sharon I."/>
            <person name="Castelle C.J."/>
            <person name="Probst A.J."/>
            <person name="Thomas B.C."/>
            <person name="Singh A."/>
            <person name="Wilkins M.J."/>
            <person name="Karaoz U."/>
            <person name="Brodie E.L."/>
            <person name="Williams K.H."/>
            <person name="Hubbard S.S."/>
            <person name="Banfield J.F."/>
        </authorList>
    </citation>
    <scope>NUCLEOTIDE SEQUENCE [LARGE SCALE GENOMIC DNA]</scope>
</reference>
<comment type="similarity">
    <text evidence="6">Belongs to the ABC-4 integral membrane protein family.</text>
</comment>
<dbReference type="Pfam" id="PF12704">
    <property type="entry name" value="MacB_PCD"/>
    <property type="match status" value="1"/>
</dbReference>
<dbReference type="EMBL" id="MHIC01000036">
    <property type="protein sequence ID" value="OGY44058.1"/>
    <property type="molecule type" value="Genomic_DNA"/>
</dbReference>
<evidence type="ECO:0000259" key="9">
    <source>
        <dbReference type="Pfam" id="PF12704"/>
    </source>
</evidence>
<sequence>MNLLESTKNSIQIMKAHKLRAFLTMLGMIIGISAVIIIMSVGAGAQSLIIDQISTGGSNLIGILPGAAAENGPPASVMGITVTTLTYEDAQALAEKKNVPHVVAAAAYVRGTGTAKWRNQDLSANFTGTTASYLEVENAEIDIGRFFDQADERSISRVAVLGSQIAKDLFDQEDPLGQEIKIKRESFKVIGVMKERGTSFFVNQDDQVFVPIKTAQKILLGINHINFARAKVDDVKNIDEATEDVKVTLRQRHDITNPAEDDFSIRNTQQAMEILTQVTNALKFFLVAIAAIALLVGGIGIMNIMLVAVNERIREIGLRKAVGAKRSNVISQFLIETIVVSVAGGLIGIMIGALFSTLIALVANYLGYSWALVISLGSIVLAFSFSAAVGLIFGVYPAWKAARLDPITALRYE</sequence>
<evidence type="ECO:0000256" key="3">
    <source>
        <dbReference type="ARBA" id="ARBA00022692"/>
    </source>
</evidence>
<dbReference type="AlphaFoldDB" id="A0A1G1XVK1"/>
<protein>
    <recommendedName>
        <fullName evidence="12">Multidrug ABC transporter substrate-binding protein</fullName>
    </recommendedName>
</protein>
<feature type="transmembrane region" description="Helical" evidence="7">
    <location>
        <begin position="21"/>
        <end position="45"/>
    </location>
</feature>
<name>A0A1G1XVK1_9BACT</name>
<dbReference type="PANTHER" id="PTHR30572:SF4">
    <property type="entry name" value="ABC TRANSPORTER PERMEASE YTRF"/>
    <property type="match status" value="1"/>
</dbReference>
<dbReference type="InterPro" id="IPR025857">
    <property type="entry name" value="MacB_PCD"/>
</dbReference>
<feature type="domain" description="ABC3 transporter permease C-terminal" evidence="8">
    <location>
        <begin position="288"/>
        <end position="406"/>
    </location>
</feature>
<evidence type="ECO:0008006" key="12">
    <source>
        <dbReference type="Google" id="ProtNLM"/>
    </source>
</evidence>
<dbReference type="STRING" id="1797533.A2731_03860"/>
<accession>A0A1G1XVK1</accession>
<evidence type="ECO:0000313" key="10">
    <source>
        <dbReference type="EMBL" id="OGY44058.1"/>
    </source>
</evidence>
<evidence type="ECO:0000256" key="6">
    <source>
        <dbReference type="ARBA" id="ARBA00038076"/>
    </source>
</evidence>
<feature type="transmembrane region" description="Helical" evidence="7">
    <location>
        <begin position="329"/>
        <end position="362"/>
    </location>
</feature>
<keyword evidence="2" id="KW-1003">Cell membrane</keyword>
<comment type="subcellular location">
    <subcellularLocation>
        <location evidence="1">Cell membrane</location>
        <topology evidence="1">Multi-pass membrane protein</topology>
    </subcellularLocation>
</comment>
<evidence type="ECO:0000256" key="5">
    <source>
        <dbReference type="ARBA" id="ARBA00023136"/>
    </source>
</evidence>
<evidence type="ECO:0000313" key="11">
    <source>
        <dbReference type="Proteomes" id="UP000176241"/>
    </source>
</evidence>
<dbReference type="InterPro" id="IPR050250">
    <property type="entry name" value="Macrolide_Exporter_MacB"/>
</dbReference>
<organism evidence="10 11">
    <name type="scientific">Candidatus Buchananbacteria bacterium RIFCSPHIGHO2_01_FULL_39_8</name>
    <dbReference type="NCBI Taxonomy" id="1797533"/>
    <lineage>
        <taxon>Bacteria</taxon>
        <taxon>Candidatus Buchananiibacteriota</taxon>
    </lineage>
</organism>
<feature type="domain" description="MacB-like periplasmic core" evidence="9">
    <location>
        <begin position="22"/>
        <end position="246"/>
    </location>
</feature>